<accession>A0A4Y7TEX7</accession>
<gene>
    <name evidence="1" type="ORF">FA13DRAFT_1731713</name>
</gene>
<sequence>MDRILPEHIPTICKFMHNKDLLSMALSSRNFMGPALDVLWCQIESFQPLICCLPADLIEFSEEANGLVYYPRREIVPQDLERYLKVYATRIRHITTLLSTPFCADDDSKPMLSVDLLQGLQIATDCRPGALCPRIRALRWPAPDAFLRRLDENTSDLASSFISLFIGNDLSDLSISSETAHLPPLFKTALFASANRQLGIKRLTLHMRFEATPGDSDFFVHRFLSSHDWNDLNYLSTTSIPALSIRALANLPQLSTLYLTSQGPLSPAYQPGGTPILPVEGSFRSLQKLVMCPSEVSSAVAFLQHLPPKNRLEELHILRVSSDSPSFTEVQGLVTTIITHCNPAAMKDIRLALSSLSVREDAILDIDINQAIDISCLFKSTKLEGITIESPFYFPFTETHISRATVALPSLQCLVLTGARSFHRPPPPIDITHILRLTQGLRKLHRLGLTFDATGIQGHEMAEGGPQHQLGLLDVDVSPILSPSQVAHCLKANFPNVSHITHRFYRPDESNVFADRWRAVSARIGPQPISYIPS</sequence>
<dbReference type="Proteomes" id="UP000298030">
    <property type="component" value="Unassembled WGS sequence"/>
</dbReference>
<proteinExistence type="predicted"/>
<keyword evidence="2" id="KW-1185">Reference proteome</keyword>
<evidence type="ECO:0008006" key="3">
    <source>
        <dbReference type="Google" id="ProtNLM"/>
    </source>
</evidence>
<dbReference type="EMBL" id="QPFP01000015">
    <property type="protein sequence ID" value="TEB32498.1"/>
    <property type="molecule type" value="Genomic_DNA"/>
</dbReference>
<evidence type="ECO:0000313" key="1">
    <source>
        <dbReference type="EMBL" id="TEB32498.1"/>
    </source>
</evidence>
<protein>
    <recommendedName>
        <fullName evidence="3">F-box domain-containing protein</fullName>
    </recommendedName>
</protein>
<dbReference type="OrthoDB" id="2841072at2759"/>
<dbReference type="AlphaFoldDB" id="A0A4Y7TEX7"/>
<name>A0A4Y7TEX7_COPMI</name>
<evidence type="ECO:0000313" key="2">
    <source>
        <dbReference type="Proteomes" id="UP000298030"/>
    </source>
</evidence>
<organism evidence="1 2">
    <name type="scientific">Coprinellus micaceus</name>
    <name type="common">Glistening ink-cap mushroom</name>
    <name type="synonym">Coprinus micaceus</name>
    <dbReference type="NCBI Taxonomy" id="71717"/>
    <lineage>
        <taxon>Eukaryota</taxon>
        <taxon>Fungi</taxon>
        <taxon>Dikarya</taxon>
        <taxon>Basidiomycota</taxon>
        <taxon>Agaricomycotina</taxon>
        <taxon>Agaricomycetes</taxon>
        <taxon>Agaricomycetidae</taxon>
        <taxon>Agaricales</taxon>
        <taxon>Agaricineae</taxon>
        <taxon>Psathyrellaceae</taxon>
        <taxon>Coprinellus</taxon>
    </lineage>
</organism>
<reference evidence="1 2" key="1">
    <citation type="journal article" date="2019" name="Nat. Ecol. Evol.">
        <title>Megaphylogeny resolves global patterns of mushroom evolution.</title>
        <authorList>
            <person name="Varga T."/>
            <person name="Krizsan K."/>
            <person name="Foldi C."/>
            <person name="Dima B."/>
            <person name="Sanchez-Garcia M."/>
            <person name="Sanchez-Ramirez S."/>
            <person name="Szollosi G.J."/>
            <person name="Szarkandi J.G."/>
            <person name="Papp V."/>
            <person name="Albert L."/>
            <person name="Andreopoulos W."/>
            <person name="Angelini C."/>
            <person name="Antonin V."/>
            <person name="Barry K.W."/>
            <person name="Bougher N.L."/>
            <person name="Buchanan P."/>
            <person name="Buyck B."/>
            <person name="Bense V."/>
            <person name="Catcheside P."/>
            <person name="Chovatia M."/>
            <person name="Cooper J."/>
            <person name="Damon W."/>
            <person name="Desjardin D."/>
            <person name="Finy P."/>
            <person name="Geml J."/>
            <person name="Haridas S."/>
            <person name="Hughes K."/>
            <person name="Justo A."/>
            <person name="Karasinski D."/>
            <person name="Kautmanova I."/>
            <person name="Kiss B."/>
            <person name="Kocsube S."/>
            <person name="Kotiranta H."/>
            <person name="LaButti K.M."/>
            <person name="Lechner B.E."/>
            <person name="Liimatainen K."/>
            <person name="Lipzen A."/>
            <person name="Lukacs Z."/>
            <person name="Mihaltcheva S."/>
            <person name="Morgado L.N."/>
            <person name="Niskanen T."/>
            <person name="Noordeloos M.E."/>
            <person name="Ohm R.A."/>
            <person name="Ortiz-Santana B."/>
            <person name="Ovrebo C."/>
            <person name="Racz N."/>
            <person name="Riley R."/>
            <person name="Savchenko A."/>
            <person name="Shiryaev A."/>
            <person name="Soop K."/>
            <person name="Spirin V."/>
            <person name="Szebenyi C."/>
            <person name="Tomsovsky M."/>
            <person name="Tulloss R.E."/>
            <person name="Uehling J."/>
            <person name="Grigoriev I.V."/>
            <person name="Vagvolgyi C."/>
            <person name="Papp T."/>
            <person name="Martin F.M."/>
            <person name="Miettinen O."/>
            <person name="Hibbett D.S."/>
            <person name="Nagy L.G."/>
        </authorList>
    </citation>
    <scope>NUCLEOTIDE SEQUENCE [LARGE SCALE GENOMIC DNA]</scope>
    <source>
        <strain evidence="1 2">FP101781</strain>
    </source>
</reference>
<comment type="caution">
    <text evidence="1">The sequence shown here is derived from an EMBL/GenBank/DDBJ whole genome shotgun (WGS) entry which is preliminary data.</text>
</comment>